<evidence type="ECO:0000256" key="1">
    <source>
        <dbReference type="SAM" id="Phobius"/>
    </source>
</evidence>
<keyword evidence="1" id="KW-0472">Membrane</keyword>
<keyword evidence="3" id="KW-1185">Reference proteome</keyword>
<gene>
    <name evidence="2" type="ORF">I8J32_006885</name>
</gene>
<feature type="transmembrane region" description="Helical" evidence="1">
    <location>
        <begin position="32"/>
        <end position="52"/>
    </location>
</feature>
<dbReference type="Proteomes" id="UP000639274">
    <property type="component" value="Chromosome"/>
</dbReference>
<feature type="transmembrane region" description="Helical" evidence="1">
    <location>
        <begin position="6"/>
        <end position="25"/>
    </location>
</feature>
<feature type="transmembrane region" description="Helical" evidence="1">
    <location>
        <begin position="72"/>
        <end position="92"/>
    </location>
</feature>
<organism evidence="2 3">
    <name type="scientific">Agrilutibacter solisilvae</name>
    <dbReference type="NCBI Taxonomy" id="2763317"/>
    <lineage>
        <taxon>Bacteria</taxon>
        <taxon>Pseudomonadati</taxon>
        <taxon>Pseudomonadota</taxon>
        <taxon>Gammaproteobacteria</taxon>
        <taxon>Lysobacterales</taxon>
        <taxon>Lysobacteraceae</taxon>
        <taxon>Agrilutibacter</taxon>
    </lineage>
</organism>
<protein>
    <submittedName>
        <fullName evidence="2">Uncharacterized protein</fullName>
    </submittedName>
</protein>
<reference evidence="2 3" key="1">
    <citation type="submission" date="2021-03" db="EMBL/GenBank/DDBJ databases">
        <title>Lysobacter sp. nov. isolated from soil of gangwondo yeongwol, south Korea.</title>
        <authorList>
            <person name="Kim K.R."/>
            <person name="Kim K.H."/>
            <person name="Jeon C.O."/>
        </authorList>
    </citation>
    <scope>NUCLEOTIDE SEQUENCE [LARGE SCALE GENOMIC DNA]</scope>
    <source>
        <strain evidence="2 3">R19</strain>
    </source>
</reference>
<dbReference type="AlphaFoldDB" id="A0A975ATW5"/>
<dbReference type="KEGG" id="lsf:I8J32_006885"/>
<keyword evidence="1" id="KW-1133">Transmembrane helix</keyword>
<evidence type="ECO:0000313" key="3">
    <source>
        <dbReference type="Proteomes" id="UP000639274"/>
    </source>
</evidence>
<name>A0A975ATW5_9GAMM</name>
<dbReference type="EMBL" id="CP071518">
    <property type="protein sequence ID" value="QSX79569.1"/>
    <property type="molecule type" value="Genomic_DNA"/>
</dbReference>
<accession>A0A975ATW5</accession>
<evidence type="ECO:0000313" key="2">
    <source>
        <dbReference type="EMBL" id="QSX79569.1"/>
    </source>
</evidence>
<dbReference type="RefSeq" id="WP_200616320.1">
    <property type="nucleotide sequence ID" value="NZ_CP071518.1"/>
</dbReference>
<keyword evidence="1" id="KW-0812">Transmembrane</keyword>
<proteinExistence type="predicted"/>
<sequence length="100" mass="10603">MPKFLVTAVLLAALFLPVALFWLLISHSALDIRVAAAVSVAAGWLLNLAWASAVTRVAPVDPAQPQGDTFTIAARFGWVCPSVLVLLTWLAWRFTSGGAG</sequence>